<feature type="non-terminal residue" evidence="1">
    <location>
        <position position="64"/>
    </location>
</feature>
<name>A0A831LPP6_9BACT</name>
<gene>
    <name evidence="1" type="ORF">ENN90_06425</name>
</gene>
<organism evidence="1">
    <name type="scientific">Mariniphaga anaerophila</name>
    <dbReference type="NCBI Taxonomy" id="1484053"/>
    <lineage>
        <taxon>Bacteria</taxon>
        <taxon>Pseudomonadati</taxon>
        <taxon>Bacteroidota</taxon>
        <taxon>Bacteroidia</taxon>
        <taxon>Marinilabiliales</taxon>
        <taxon>Prolixibacteraceae</taxon>
        <taxon>Mariniphaga</taxon>
    </lineage>
</organism>
<dbReference type="AlphaFoldDB" id="A0A831LPP6"/>
<evidence type="ECO:0000313" key="1">
    <source>
        <dbReference type="EMBL" id="HDR51243.1"/>
    </source>
</evidence>
<sequence length="64" mass="7317">MSRHFFICFTLFLFFSFGISRSGIAQITPQAAILQMQKGINLGNTHEAPTEAGWNNPRAEEYYF</sequence>
<comment type="caution">
    <text evidence="1">The sequence shown here is derived from an EMBL/GenBank/DDBJ whole genome shotgun (WGS) entry which is preliminary data.</text>
</comment>
<proteinExistence type="predicted"/>
<reference evidence="1" key="1">
    <citation type="journal article" date="2020" name="mSystems">
        <title>Genome- and Community-Level Interaction Insights into Carbon Utilization and Element Cycling Functions of Hydrothermarchaeota in Hydrothermal Sediment.</title>
        <authorList>
            <person name="Zhou Z."/>
            <person name="Liu Y."/>
            <person name="Xu W."/>
            <person name="Pan J."/>
            <person name="Luo Z.H."/>
            <person name="Li M."/>
        </authorList>
    </citation>
    <scope>NUCLEOTIDE SEQUENCE [LARGE SCALE GENOMIC DNA]</scope>
    <source>
        <strain evidence="1">SpSt-1217</strain>
    </source>
</reference>
<dbReference type="EMBL" id="DSDK01000352">
    <property type="protein sequence ID" value="HDR51243.1"/>
    <property type="molecule type" value="Genomic_DNA"/>
</dbReference>
<protein>
    <submittedName>
        <fullName evidence="1">Uncharacterized protein</fullName>
    </submittedName>
</protein>
<dbReference type="Proteomes" id="UP000886047">
    <property type="component" value="Unassembled WGS sequence"/>
</dbReference>
<accession>A0A831LPP6</accession>
<dbReference type="Gene3D" id="3.20.20.80">
    <property type="entry name" value="Glycosidases"/>
    <property type="match status" value="1"/>
</dbReference>